<evidence type="ECO:0000259" key="10">
    <source>
        <dbReference type="PROSITE" id="PS50929"/>
    </source>
</evidence>
<dbReference type="Pfam" id="PF00664">
    <property type="entry name" value="ABC_membrane"/>
    <property type="match status" value="1"/>
</dbReference>
<evidence type="ECO:0000313" key="11">
    <source>
        <dbReference type="EMBL" id="MDQ0440328.1"/>
    </source>
</evidence>
<feature type="transmembrane region" description="Helical" evidence="8">
    <location>
        <begin position="37"/>
        <end position="60"/>
    </location>
</feature>
<dbReference type="PANTHER" id="PTHR43394:SF1">
    <property type="entry name" value="ATP-BINDING CASSETTE SUB-FAMILY B MEMBER 10, MITOCHONDRIAL"/>
    <property type="match status" value="1"/>
</dbReference>
<evidence type="ECO:0000256" key="8">
    <source>
        <dbReference type="SAM" id="Phobius"/>
    </source>
</evidence>
<dbReference type="Gene3D" id="3.40.50.300">
    <property type="entry name" value="P-loop containing nucleotide triphosphate hydrolases"/>
    <property type="match status" value="1"/>
</dbReference>
<comment type="similarity">
    <text evidence="2">Belongs to the ABC transporter superfamily.</text>
</comment>
<keyword evidence="4" id="KW-0547">Nucleotide-binding</keyword>
<feature type="domain" description="ABC transmembrane type-1" evidence="10">
    <location>
        <begin position="40"/>
        <end position="327"/>
    </location>
</feature>
<gene>
    <name evidence="11" type="ORF">QO014_004743</name>
</gene>
<feature type="transmembrane region" description="Helical" evidence="8">
    <location>
        <begin position="156"/>
        <end position="177"/>
    </location>
</feature>
<evidence type="ECO:0000313" key="12">
    <source>
        <dbReference type="Proteomes" id="UP001241603"/>
    </source>
</evidence>
<evidence type="ECO:0000259" key="9">
    <source>
        <dbReference type="PROSITE" id="PS50893"/>
    </source>
</evidence>
<dbReference type="PANTHER" id="PTHR43394">
    <property type="entry name" value="ATP-DEPENDENT PERMEASE MDL1, MITOCHONDRIAL"/>
    <property type="match status" value="1"/>
</dbReference>
<reference evidence="11 12" key="1">
    <citation type="submission" date="2023-07" db="EMBL/GenBank/DDBJ databases">
        <title>Genomic Encyclopedia of Type Strains, Phase IV (KMG-IV): sequencing the most valuable type-strain genomes for metagenomic binning, comparative biology and taxonomic classification.</title>
        <authorList>
            <person name="Goeker M."/>
        </authorList>
    </citation>
    <scope>NUCLEOTIDE SEQUENCE [LARGE SCALE GENOMIC DNA]</scope>
    <source>
        <strain evidence="11 12">B6-8</strain>
    </source>
</reference>
<evidence type="ECO:0000256" key="3">
    <source>
        <dbReference type="ARBA" id="ARBA00022692"/>
    </source>
</evidence>
<dbReference type="InterPro" id="IPR027417">
    <property type="entry name" value="P-loop_NTPase"/>
</dbReference>
<evidence type="ECO:0000256" key="2">
    <source>
        <dbReference type="ARBA" id="ARBA00005417"/>
    </source>
</evidence>
<sequence>MFRFFEERIPATARGMPGEPPDRLAAFYWFFVGQVRWYFVALLGAGLLVALLDATIPVFIGRLISLLTNTTPEALFRDDWHILAGMALFVLLVRPCAIFLQNLITNQIIASGFTNLVRWQSHWHIVRQSWTFFQHDFAGRIAARVMQTGVSVRDSVVASINAVWYIAIYGASAMILMSQSSPWLIIPTVLWILAYLTLLRIFVPRLRGRSVEMSEARSLITGRIVDSYTNIITVKLFGRAREEDDYVREAVDQHTDAFRGQLRLITMFGLLLATINAMLVVGTGAIAVRLWSLGIVQVGIVAMVLPLTWQIANIAGFVAQQVTAIFENIGAVQEGMMSIAKPLRLTDRPGAETLKVTKGEITFDHINFNYGRSGGIIEDLTLTIKPGEKIGLVGRSGAGKSTLVNLLLRFFDLEGGKIMIDGQNIANVTQESLREQISVVTQDTSLLHRSILDNIRYGQSHVTLNGVEEAARRAHAHEFIGDLVDWRGRKGYEAEVGERGIKLSGGQRQRIAIARVILKNAPILVLDEATSALDSEVEAAIQEQFETLMANKTVIAIAHRLSTIARMDRLIILDRGRIIESGSHEELLALNGHYASLWRRQSGGFLAEEAA</sequence>
<dbReference type="PROSITE" id="PS00211">
    <property type="entry name" value="ABC_TRANSPORTER_1"/>
    <property type="match status" value="1"/>
</dbReference>
<feature type="transmembrane region" description="Helical" evidence="8">
    <location>
        <begin position="264"/>
        <end position="288"/>
    </location>
</feature>
<dbReference type="GO" id="GO:0005524">
    <property type="term" value="F:ATP binding"/>
    <property type="evidence" value="ECO:0007669"/>
    <property type="project" value="UniProtKB-KW"/>
</dbReference>
<feature type="transmembrane region" description="Helical" evidence="8">
    <location>
        <begin position="294"/>
        <end position="319"/>
    </location>
</feature>
<keyword evidence="7 8" id="KW-0472">Membrane</keyword>
<evidence type="ECO:0000256" key="7">
    <source>
        <dbReference type="ARBA" id="ARBA00023136"/>
    </source>
</evidence>
<keyword evidence="5 11" id="KW-0067">ATP-binding</keyword>
<dbReference type="PROSITE" id="PS50893">
    <property type="entry name" value="ABC_TRANSPORTER_2"/>
    <property type="match status" value="1"/>
</dbReference>
<evidence type="ECO:0000256" key="6">
    <source>
        <dbReference type="ARBA" id="ARBA00022989"/>
    </source>
</evidence>
<dbReference type="InterPro" id="IPR036640">
    <property type="entry name" value="ABC1_TM_sf"/>
</dbReference>
<feature type="transmembrane region" description="Helical" evidence="8">
    <location>
        <begin position="183"/>
        <end position="203"/>
    </location>
</feature>
<comment type="subcellular location">
    <subcellularLocation>
        <location evidence="1">Cell membrane</location>
        <topology evidence="1">Multi-pass membrane protein</topology>
    </subcellularLocation>
</comment>
<dbReference type="PROSITE" id="PS50929">
    <property type="entry name" value="ABC_TM1F"/>
    <property type="match status" value="1"/>
</dbReference>
<keyword evidence="12" id="KW-1185">Reference proteome</keyword>
<comment type="caution">
    <text evidence="11">The sequence shown here is derived from an EMBL/GenBank/DDBJ whole genome shotgun (WGS) entry which is preliminary data.</text>
</comment>
<feature type="transmembrane region" description="Helical" evidence="8">
    <location>
        <begin position="80"/>
        <end position="100"/>
    </location>
</feature>
<dbReference type="SMART" id="SM00382">
    <property type="entry name" value="AAA"/>
    <property type="match status" value="1"/>
</dbReference>
<dbReference type="InterPro" id="IPR003593">
    <property type="entry name" value="AAA+_ATPase"/>
</dbReference>
<proteinExistence type="inferred from homology"/>
<dbReference type="InterPro" id="IPR003439">
    <property type="entry name" value="ABC_transporter-like_ATP-bd"/>
</dbReference>
<dbReference type="Proteomes" id="UP001241603">
    <property type="component" value="Unassembled WGS sequence"/>
</dbReference>
<organism evidence="11 12">
    <name type="scientific">Kaistia dalseonensis</name>
    <dbReference type="NCBI Taxonomy" id="410840"/>
    <lineage>
        <taxon>Bacteria</taxon>
        <taxon>Pseudomonadati</taxon>
        <taxon>Pseudomonadota</taxon>
        <taxon>Alphaproteobacteria</taxon>
        <taxon>Hyphomicrobiales</taxon>
        <taxon>Kaistiaceae</taxon>
        <taxon>Kaistia</taxon>
    </lineage>
</organism>
<dbReference type="InterPro" id="IPR039421">
    <property type="entry name" value="Type_1_exporter"/>
</dbReference>
<dbReference type="Gene3D" id="1.20.1560.10">
    <property type="entry name" value="ABC transporter type 1, transmembrane domain"/>
    <property type="match status" value="1"/>
</dbReference>
<keyword evidence="3 8" id="KW-0812">Transmembrane</keyword>
<dbReference type="Pfam" id="PF00005">
    <property type="entry name" value="ABC_tran"/>
    <property type="match status" value="1"/>
</dbReference>
<evidence type="ECO:0000256" key="1">
    <source>
        <dbReference type="ARBA" id="ARBA00004651"/>
    </source>
</evidence>
<evidence type="ECO:0000256" key="5">
    <source>
        <dbReference type="ARBA" id="ARBA00022840"/>
    </source>
</evidence>
<dbReference type="EMBL" id="JAUSVO010000008">
    <property type="protein sequence ID" value="MDQ0440328.1"/>
    <property type="molecule type" value="Genomic_DNA"/>
</dbReference>
<dbReference type="RefSeq" id="WP_266351212.1">
    <property type="nucleotide sequence ID" value="NZ_JAPKNG010000008.1"/>
</dbReference>
<name>A0ABU0HDD1_9HYPH</name>
<evidence type="ECO:0000256" key="4">
    <source>
        <dbReference type="ARBA" id="ARBA00022741"/>
    </source>
</evidence>
<dbReference type="InterPro" id="IPR017871">
    <property type="entry name" value="ABC_transporter-like_CS"/>
</dbReference>
<keyword evidence="6 8" id="KW-1133">Transmembrane helix</keyword>
<accession>A0ABU0HDD1</accession>
<dbReference type="SUPFAM" id="SSF52540">
    <property type="entry name" value="P-loop containing nucleoside triphosphate hydrolases"/>
    <property type="match status" value="1"/>
</dbReference>
<feature type="domain" description="ABC transporter" evidence="9">
    <location>
        <begin position="361"/>
        <end position="600"/>
    </location>
</feature>
<dbReference type="InterPro" id="IPR011527">
    <property type="entry name" value="ABC1_TM_dom"/>
</dbReference>
<protein>
    <submittedName>
        <fullName evidence="11">ATP-binding cassette subfamily B multidrug efflux pump</fullName>
    </submittedName>
</protein>
<dbReference type="SUPFAM" id="SSF90123">
    <property type="entry name" value="ABC transporter transmembrane region"/>
    <property type="match status" value="1"/>
</dbReference>